<reference evidence="2" key="1">
    <citation type="journal article" date="2014" name="Int. J. Syst. Evol. Microbiol.">
        <title>Complete genome sequence of Corynebacterium casei LMG S-19264T (=DSM 44701T), isolated from a smear-ripened cheese.</title>
        <authorList>
            <consortium name="US DOE Joint Genome Institute (JGI-PGF)"/>
            <person name="Walter F."/>
            <person name="Albersmeier A."/>
            <person name="Kalinowski J."/>
            <person name="Ruckert C."/>
        </authorList>
    </citation>
    <scope>NUCLEOTIDE SEQUENCE</scope>
    <source>
        <strain evidence="2">VKM Ac-1321</strain>
    </source>
</reference>
<dbReference type="Proteomes" id="UP001143480">
    <property type="component" value="Unassembled WGS sequence"/>
</dbReference>
<protein>
    <recommendedName>
        <fullName evidence="1">Knr4/Smi1-like domain-containing protein</fullName>
    </recommendedName>
</protein>
<evidence type="ECO:0000313" key="3">
    <source>
        <dbReference type="Proteomes" id="UP001143480"/>
    </source>
</evidence>
<reference evidence="2" key="2">
    <citation type="submission" date="2023-01" db="EMBL/GenBank/DDBJ databases">
        <authorList>
            <person name="Sun Q."/>
            <person name="Evtushenko L."/>
        </authorList>
    </citation>
    <scope>NUCLEOTIDE SEQUENCE</scope>
    <source>
        <strain evidence="2">VKM Ac-1321</strain>
    </source>
</reference>
<name>A0A9W6KWV3_9ACTN</name>
<keyword evidence="3" id="KW-1185">Reference proteome</keyword>
<dbReference type="Gene3D" id="3.40.1580.10">
    <property type="entry name" value="SMI1/KNR4-like"/>
    <property type="match status" value="1"/>
</dbReference>
<dbReference type="InterPro" id="IPR037883">
    <property type="entry name" value="Knr4/Smi1-like_sf"/>
</dbReference>
<dbReference type="SUPFAM" id="SSF160631">
    <property type="entry name" value="SMI1/KNR4-like"/>
    <property type="match status" value="1"/>
</dbReference>
<sequence length="193" mass="22176">MTDDEIFEAIRQRVEMGRPTDLDDALPPRAPVSEEDVRRAEAAIGYRLPPLARRIYLELANGGVGRSSGIERLIDGDFTLGESTDEPPGTWDDPDEPPALPRGVVFFCDFGCAMWALLDCRHPLGQMWWLDQGERYKLHLTLREWFAAWLAGQPRTVWAREGLWLGPESWTREEAEERRQHRIVLNLGQLPLW</sequence>
<dbReference type="SMART" id="SM00860">
    <property type="entry name" value="SMI1_KNR4"/>
    <property type="match status" value="1"/>
</dbReference>
<evidence type="ECO:0000313" key="2">
    <source>
        <dbReference type="EMBL" id="GLL08793.1"/>
    </source>
</evidence>
<proteinExistence type="predicted"/>
<dbReference type="InterPro" id="IPR018958">
    <property type="entry name" value="Knr4/Smi1-like_dom"/>
</dbReference>
<dbReference type="Pfam" id="PF09346">
    <property type="entry name" value="SMI1_KNR4"/>
    <property type="match status" value="1"/>
</dbReference>
<comment type="caution">
    <text evidence="2">The sequence shown here is derived from an EMBL/GenBank/DDBJ whole genome shotgun (WGS) entry which is preliminary data.</text>
</comment>
<gene>
    <name evidence="2" type="ORF">GCM10017581_105670</name>
</gene>
<accession>A0A9W6KWV3</accession>
<dbReference type="EMBL" id="BSFP01000202">
    <property type="protein sequence ID" value="GLL08793.1"/>
    <property type="molecule type" value="Genomic_DNA"/>
</dbReference>
<feature type="domain" description="Knr4/Smi1-like" evidence="1">
    <location>
        <begin position="31"/>
        <end position="152"/>
    </location>
</feature>
<dbReference type="AlphaFoldDB" id="A0A9W6KWV3"/>
<evidence type="ECO:0000259" key="1">
    <source>
        <dbReference type="SMART" id="SM00860"/>
    </source>
</evidence>
<organism evidence="2 3">
    <name type="scientific">Dactylosporangium matsuzakiense</name>
    <dbReference type="NCBI Taxonomy" id="53360"/>
    <lineage>
        <taxon>Bacteria</taxon>
        <taxon>Bacillati</taxon>
        <taxon>Actinomycetota</taxon>
        <taxon>Actinomycetes</taxon>
        <taxon>Micromonosporales</taxon>
        <taxon>Micromonosporaceae</taxon>
        <taxon>Dactylosporangium</taxon>
    </lineage>
</organism>
<dbReference type="RefSeq" id="WP_261964521.1">
    <property type="nucleotide sequence ID" value="NZ_BAAAXA010000001.1"/>
</dbReference>